<evidence type="ECO:0000256" key="2">
    <source>
        <dbReference type="ARBA" id="ARBA00022692"/>
    </source>
</evidence>
<evidence type="ECO:0000259" key="5">
    <source>
        <dbReference type="Pfam" id="PF09851"/>
    </source>
</evidence>
<protein>
    <recommendedName>
        <fullName evidence="5">SHOCT domain-containing protein</fullName>
    </recommendedName>
</protein>
<dbReference type="InterPro" id="IPR021147">
    <property type="entry name" value="DUF697"/>
</dbReference>
<keyword evidence="4" id="KW-0472">Membrane</keyword>
<keyword evidence="7" id="KW-1185">Reference proteome</keyword>
<dbReference type="Proteomes" id="UP000032946">
    <property type="component" value="Chromosome"/>
</dbReference>
<evidence type="ECO:0000256" key="4">
    <source>
        <dbReference type="ARBA" id="ARBA00023136"/>
    </source>
</evidence>
<keyword evidence="3" id="KW-1133">Transmembrane helix</keyword>
<keyword evidence="2" id="KW-0812">Transmembrane</keyword>
<dbReference type="InterPro" id="IPR018649">
    <property type="entry name" value="SHOCT"/>
</dbReference>
<gene>
    <name evidence="6" type="ORF">ARTHRO_61100</name>
</gene>
<dbReference type="AlphaFoldDB" id="A0A9P1P1F1"/>
<proteinExistence type="predicted"/>
<dbReference type="RefSeq" id="WP_008056253.1">
    <property type="nucleotide sequence ID" value="NZ_FO818640.1"/>
</dbReference>
<organism evidence="6 7">
    <name type="scientific">Limnospira indica PCC 8005</name>
    <dbReference type="NCBI Taxonomy" id="376219"/>
    <lineage>
        <taxon>Bacteria</taxon>
        <taxon>Bacillati</taxon>
        <taxon>Cyanobacteriota</taxon>
        <taxon>Cyanophyceae</taxon>
        <taxon>Oscillatoriophycideae</taxon>
        <taxon>Oscillatoriales</taxon>
        <taxon>Sirenicapillariaceae</taxon>
        <taxon>Limnospira</taxon>
    </lineage>
</organism>
<evidence type="ECO:0000256" key="3">
    <source>
        <dbReference type="ARBA" id="ARBA00022989"/>
    </source>
</evidence>
<sequence length="187" mass="20105">MSKKTEAEAIIRNHVLWSMGGGLIPIPIVDFMAVTAIQMEMLQELAKLYGVNYSVSTGKAFVSALTGTTIARLGSSFIKAIPGIGSLIGGTSMALTSGASTYAVGQVAINHFSSGGSLNNFAEEEVKWAYDSAFEKGKNYVSDLEKDKADEAANIYQTLEKLGQLKQQGVLSEEEFQAKKQELLSRI</sequence>
<evidence type="ECO:0000256" key="1">
    <source>
        <dbReference type="ARBA" id="ARBA00004141"/>
    </source>
</evidence>
<dbReference type="EMBL" id="FO818640">
    <property type="protein sequence ID" value="CDM98499.1"/>
    <property type="molecule type" value="Genomic_DNA"/>
</dbReference>
<dbReference type="Pfam" id="PF09851">
    <property type="entry name" value="SHOCT"/>
    <property type="match status" value="1"/>
</dbReference>
<evidence type="ECO:0000313" key="6">
    <source>
        <dbReference type="EMBL" id="CDM98499.1"/>
    </source>
</evidence>
<evidence type="ECO:0000313" key="7">
    <source>
        <dbReference type="Proteomes" id="UP000032946"/>
    </source>
</evidence>
<dbReference type="Pfam" id="PF05128">
    <property type="entry name" value="DUF697"/>
    <property type="match status" value="1"/>
</dbReference>
<feature type="domain" description="SHOCT" evidence="5">
    <location>
        <begin position="158"/>
        <end position="184"/>
    </location>
</feature>
<accession>A0A9P1P1F1</accession>
<dbReference type="GO" id="GO:0016020">
    <property type="term" value="C:membrane"/>
    <property type="evidence" value="ECO:0007669"/>
    <property type="project" value="UniProtKB-SubCell"/>
</dbReference>
<name>A0A9P1P1F1_9CYAN</name>
<comment type="subcellular location">
    <subcellularLocation>
        <location evidence="1">Membrane</location>
        <topology evidence="1">Multi-pass membrane protein</topology>
    </subcellularLocation>
</comment>
<reference evidence="6 7" key="1">
    <citation type="submission" date="2014-02" db="EMBL/GenBank/DDBJ databases">
        <authorList>
            <person name="Genoscope - CEA"/>
        </authorList>
    </citation>
    <scope>NUCLEOTIDE SEQUENCE [LARGE SCALE GENOMIC DNA]</scope>
    <source>
        <strain evidence="6 7">PCC 8005</strain>
    </source>
</reference>